<feature type="domain" description="Gfo/Idh/MocA-like oxidoreductase N-terminal" evidence="2">
    <location>
        <begin position="9"/>
        <end position="123"/>
    </location>
</feature>
<dbReference type="PANTHER" id="PTHR43818">
    <property type="entry name" value="BCDNA.GH03377"/>
    <property type="match status" value="1"/>
</dbReference>
<gene>
    <name evidence="4" type="ORF">UA74_22150</name>
</gene>
<accession>A0AAC9PTS0</accession>
<dbReference type="Pfam" id="PF01408">
    <property type="entry name" value="GFO_IDH_MocA"/>
    <property type="match status" value="1"/>
</dbReference>
<name>A0AAC9PTS0_9PSEU</name>
<evidence type="ECO:0000313" key="4">
    <source>
        <dbReference type="EMBL" id="APU16448.1"/>
    </source>
</evidence>
<protein>
    <submittedName>
        <fullName evidence="4">Dehydrogenase</fullName>
    </submittedName>
</protein>
<keyword evidence="1" id="KW-0560">Oxidoreductase</keyword>
<dbReference type="KEGG" id="acad:UA74_22150"/>
<dbReference type="InterPro" id="IPR036291">
    <property type="entry name" value="NAD(P)-bd_dom_sf"/>
</dbReference>
<dbReference type="InterPro" id="IPR050463">
    <property type="entry name" value="Gfo/Idh/MocA_oxidrdct_glycsds"/>
</dbReference>
<evidence type="ECO:0000313" key="5">
    <source>
        <dbReference type="Proteomes" id="UP000185511"/>
    </source>
</evidence>
<dbReference type="RefSeq" id="WP_075741982.1">
    <property type="nucleotide sequence ID" value="NZ_CP016076.1"/>
</dbReference>
<dbReference type="Pfam" id="PF22725">
    <property type="entry name" value="GFO_IDH_MocA_C3"/>
    <property type="match status" value="1"/>
</dbReference>
<dbReference type="Gene3D" id="3.40.50.720">
    <property type="entry name" value="NAD(P)-binding Rossmann-like Domain"/>
    <property type="match status" value="1"/>
</dbReference>
<dbReference type="InterPro" id="IPR000683">
    <property type="entry name" value="Gfo/Idh/MocA-like_OxRdtase_N"/>
</dbReference>
<dbReference type="PANTHER" id="PTHR43818:SF11">
    <property type="entry name" value="BCDNA.GH03377"/>
    <property type="match status" value="1"/>
</dbReference>
<evidence type="ECO:0000256" key="1">
    <source>
        <dbReference type="ARBA" id="ARBA00023002"/>
    </source>
</evidence>
<feature type="domain" description="GFO/IDH/MocA-like oxidoreductase" evidence="3">
    <location>
        <begin position="136"/>
        <end position="270"/>
    </location>
</feature>
<organism evidence="4 5">
    <name type="scientific">Actinoalloteichus fjordicus</name>
    <dbReference type="NCBI Taxonomy" id="1612552"/>
    <lineage>
        <taxon>Bacteria</taxon>
        <taxon>Bacillati</taxon>
        <taxon>Actinomycetota</taxon>
        <taxon>Actinomycetes</taxon>
        <taxon>Pseudonocardiales</taxon>
        <taxon>Pseudonocardiaceae</taxon>
        <taxon>Actinoalloteichus</taxon>
    </lineage>
</organism>
<dbReference type="SUPFAM" id="SSF51735">
    <property type="entry name" value="NAD(P)-binding Rossmann-fold domains"/>
    <property type="match status" value="1"/>
</dbReference>
<dbReference type="SUPFAM" id="SSF55347">
    <property type="entry name" value="Glyceraldehyde-3-phosphate dehydrogenase-like, C-terminal domain"/>
    <property type="match status" value="1"/>
</dbReference>
<keyword evidence="5" id="KW-1185">Reference proteome</keyword>
<dbReference type="GO" id="GO:0016491">
    <property type="term" value="F:oxidoreductase activity"/>
    <property type="evidence" value="ECO:0007669"/>
    <property type="project" value="UniProtKB-KW"/>
</dbReference>
<dbReference type="Gene3D" id="3.30.360.10">
    <property type="entry name" value="Dihydrodipicolinate Reductase, domain 2"/>
    <property type="match status" value="1"/>
</dbReference>
<dbReference type="Proteomes" id="UP000185511">
    <property type="component" value="Chromosome"/>
</dbReference>
<sequence>MTQAGADRLRVGVVGCGTISRAYLENLIRIPSVRVVACGDLLPERAAEAAALAGVDVWGGPETVVGSPDVDLVLNLTIPAVHAEVAEAALAAGQHVYGEKPIANSRAELAGLVAAAERADRRLGSAPDTFLGAGVQSAIRFIQAGGIGRPLSAVVSCQGPGPESWHPAPEFLFAAGGGPLLDMGPYYVTALVAMLGPVERVSAVARQAWSERVIGSGPRAGTRFPVVAPTHTSAQIELACGAVVTAVFSFDTALRRQGVLEVNGTEGTLRLPDPNRFDGVLRLRRPGAQEWEDLPTVGATLGRGLGVAEMAEAIRAGRPHRADARLAGHVLDTLLSIGESAEQARFVPVTSRCASPAPLGDDWSPLAGADPTP</sequence>
<dbReference type="AlphaFoldDB" id="A0AAC9PTS0"/>
<evidence type="ECO:0000259" key="2">
    <source>
        <dbReference type="Pfam" id="PF01408"/>
    </source>
</evidence>
<dbReference type="GO" id="GO:0000166">
    <property type="term" value="F:nucleotide binding"/>
    <property type="evidence" value="ECO:0007669"/>
    <property type="project" value="InterPro"/>
</dbReference>
<dbReference type="InterPro" id="IPR055170">
    <property type="entry name" value="GFO_IDH_MocA-like_dom"/>
</dbReference>
<evidence type="ECO:0000259" key="3">
    <source>
        <dbReference type="Pfam" id="PF22725"/>
    </source>
</evidence>
<reference evidence="5" key="1">
    <citation type="submission" date="2016-06" db="EMBL/GenBank/DDBJ databases">
        <title>Complete genome sequence of Actinoalloteichus fjordicus DSM 46855 (=ADI127-17), type strain of the new species Actinoalloteichus fjordicus.</title>
        <authorList>
            <person name="Ruckert C."/>
            <person name="Nouioui I."/>
            <person name="Willmese J."/>
            <person name="van Wezel G."/>
            <person name="Klenk H.-P."/>
            <person name="Kalinowski J."/>
            <person name="Zotchev S.B."/>
        </authorList>
    </citation>
    <scope>NUCLEOTIDE SEQUENCE [LARGE SCALE GENOMIC DNA]</scope>
    <source>
        <strain evidence="5">ADI127-7</strain>
    </source>
</reference>
<proteinExistence type="predicted"/>
<dbReference type="EMBL" id="CP016076">
    <property type="protein sequence ID" value="APU16448.1"/>
    <property type="molecule type" value="Genomic_DNA"/>
</dbReference>